<accession>A0A0Q9WJJ4</accession>
<dbReference type="Proteomes" id="UP000008792">
    <property type="component" value="Unassembled WGS sequence"/>
</dbReference>
<feature type="region of interest" description="Disordered" evidence="1">
    <location>
        <begin position="128"/>
        <end position="182"/>
    </location>
</feature>
<proteinExistence type="predicted"/>
<protein>
    <submittedName>
        <fullName evidence="2">Uncharacterized protein, isoform B</fullName>
    </submittedName>
</protein>
<organism evidence="2 3">
    <name type="scientific">Drosophila virilis</name>
    <name type="common">Fruit fly</name>
    <dbReference type="NCBI Taxonomy" id="7244"/>
    <lineage>
        <taxon>Eukaryota</taxon>
        <taxon>Metazoa</taxon>
        <taxon>Ecdysozoa</taxon>
        <taxon>Arthropoda</taxon>
        <taxon>Hexapoda</taxon>
        <taxon>Insecta</taxon>
        <taxon>Pterygota</taxon>
        <taxon>Neoptera</taxon>
        <taxon>Endopterygota</taxon>
        <taxon>Diptera</taxon>
        <taxon>Brachycera</taxon>
        <taxon>Muscomorpha</taxon>
        <taxon>Ephydroidea</taxon>
        <taxon>Drosophilidae</taxon>
        <taxon>Drosophila</taxon>
    </lineage>
</organism>
<dbReference type="PANTHER" id="PTHR31196:SF2">
    <property type="entry name" value="RNA POLYMERASE II NUCLEAR LOCALIZATION PROTEIN SLC7A6OS-RELATED"/>
    <property type="match status" value="1"/>
</dbReference>
<dbReference type="EMBL" id="CH940649">
    <property type="protein sequence ID" value="KRF81051.1"/>
    <property type="molecule type" value="Genomic_DNA"/>
</dbReference>
<reference evidence="2 3" key="1">
    <citation type="journal article" date="2007" name="Nature">
        <title>Evolution of genes and genomes on the Drosophila phylogeny.</title>
        <authorList>
            <consortium name="Drosophila 12 Genomes Consortium"/>
            <person name="Clark A.G."/>
            <person name="Eisen M.B."/>
            <person name="Smith D.R."/>
            <person name="Bergman C.M."/>
            <person name="Oliver B."/>
            <person name="Markow T.A."/>
            <person name="Kaufman T.C."/>
            <person name="Kellis M."/>
            <person name="Gelbart W."/>
            <person name="Iyer V.N."/>
            <person name="Pollard D.A."/>
            <person name="Sackton T.B."/>
            <person name="Larracuente A.M."/>
            <person name="Singh N.D."/>
            <person name="Abad J.P."/>
            <person name="Abt D.N."/>
            <person name="Adryan B."/>
            <person name="Aguade M."/>
            <person name="Akashi H."/>
            <person name="Anderson W.W."/>
            <person name="Aquadro C.F."/>
            <person name="Ardell D.H."/>
            <person name="Arguello R."/>
            <person name="Artieri C.G."/>
            <person name="Barbash D.A."/>
            <person name="Barker D."/>
            <person name="Barsanti P."/>
            <person name="Batterham P."/>
            <person name="Batzoglou S."/>
            <person name="Begun D."/>
            <person name="Bhutkar A."/>
            <person name="Blanco E."/>
            <person name="Bosak S.A."/>
            <person name="Bradley R.K."/>
            <person name="Brand A.D."/>
            <person name="Brent M.R."/>
            <person name="Brooks A.N."/>
            <person name="Brown R.H."/>
            <person name="Butlin R.K."/>
            <person name="Caggese C."/>
            <person name="Calvi B.R."/>
            <person name="Bernardo de Carvalho A."/>
            <person name="Caspi A."/>
            <person name="Castrezana S."/>
            <person name="Celniker S.E."/>
            <person name="Chang J.L."/>
            <person name="Chapple C."/>
            <person name="Chatterji S."/>
            <person name="Chinwalla A."/>
            <person name="Civetta A."/>
            <person name="Clifton S.W."/>
            <person name="Comeron J.M."/>
            <person name="Costello J.C."/>
            <person name="Coyne J.A."/>
            <person name="Daub J."/>
            <person name="David R.G."/>
            <person name="Delcher A.L."/>
            <person name="Delehaunty K."/>
            <person name="Do C.B."/>
            <person name="Ebling H."/>
            <person name="Edwards K."/>
            <person name="Eickbush T."/>
            <person name="Evans J.D."/>
            <person name="Filipski A."/>
            <person name="Findeiss S."/>
            <person name="Freyhult E."/>
            <person name="Fulton L."/>
            <person name="Fulton R."/>
            <person name="Garcia A.C."/>
            <person name="Gardiner A."/>
            <person name="Garfield D.A."/>
            <person name="Garvin B.E."/>
            <person name="Gibson G."/>
            <person name="Gilbert D."/>
            <person name="Gnerre S."/>
            <person name="Godfrey J."/>
            <person name="Good R."/>
            <person name="Gotea V."/>
            <person name="Gravely B."/>
            <person name="Greenberg A.J."/>
            <person name="Griffiths-Jones S."/>
            <person name="Gross S."/>
            <person name="Guigo R."/>
            <person name="Gustafson E.A."/>
            <person name="Haerty W."/>
            <person name="Hahn M.W."/>
            <person name="Halligan D.L."/>
            <person name="Halpern A.L."/>
            <person name="Halter G.M."/>
            <person name="Han M.V."/>
            <person name="Heger A."/>
            <person name="Hillier L."/>
            <person name="Hinrichs A.S."/>
            <person name="Holmes I."/>
            <person name="Hoskins R.A."/>
            <person name="Hubisz M.J."/>
            <person name="Hultmark D."/>
            <person name="Huntley M.A."/>
            <person name="Jaffe D.B."/>
            <person name="Jagadeeshan S."/>
            <person name="Jeck W.R."/>
            <person name="Johnson J."/>
            <person name="Jones C.D."/>
            <person name="Jordan W.C."/>
            <person name="Karpen G.H."/>
            <person name="Kataoka E."/>
            <person name="Keightley P.D."/>
            <person name="Kheradpour P."/>
            <person name="Kirkness E.F."/>
            <person name="Koerich L.B."/>
            <person name="Kristiansen K."/>
            <person name="Kudrna D."/>
            <person name="Kulathinal R.J."/>
            <person name="Kumar S."/>
            <person name="Kwok R."/>
            <person name="Lander E."/>
            <person name="Langley C.H."/>
            <person name="Lapoint R."/>
            <person name="Lazzaro B.P."/>
            <person name="Lee S.J."/>
            <person name="Levesque L."/>
            <person name="Li R."/>
            <person name="Lin C.F."/>
            <person name="Lin M.F."/>
            <person name="Lindblad-Toh K."/>
            <person name="Llopart A."/>
            <person name="Long M."/>
            <person name="Low L."/>
            <person name="Lozovsky E."/>
            <person name="Lu J."/>
            <person name="Luo M."/>
            <person name="Machado C.A."/>
            <person name="Makalowski W."/>
            <person name="Marzo M."/>
            <person name="Matsuda M."/>
            <person name="Matzkin L."/>
            <person name="McAllister B."/>
            <person name="McBride C.S."/>
            <person name="McKernan B."/>
            <person name="McKernan K."/>
            <person name="Mendez-Lago M."/>
            <person name="Minx P."/>
            <person name="Mollenhauer M.U."/>
            <person name="Montooth K."/>
            <person name="Mount S.M."/>
            <person name="Mu X."/>
            <person name="Myers E."/>
            <person name="Negre B."/>
            <person name="Newfeld S."/>
            <person name="Nielsen R."/>
            <person name="Noor M.A."/>
            <person name="O'Grady P."/>
            <person name="Pachter L."/>
            <person name="Papaceit M."/>
            <person name="Parisi M.J."/>
            <person name="Parisi M."/>
            <person name="Parts L."/>
            <person name="Pedersen J.S."/>
            <person name="Pesole G."/>
            <person name="Phillippy A.M."/>
            <person name="Ponting C.P."/>
            <person name="Pop M."/>
            <person name="Porcelli D."/>
            <person name="Powell J.R."/>
            <person name="Prohaska S."/>
            <person name="Pruitt K."/>
            <person name="Puig M."/>
            <person name="Quesneville H."/>
            <person name="Ram K.R."/>
            <person name="Rand D."/>
            <person name="Rasmussen M.D."/>
            <person name="Reed L.K."/>
            <person name="Reenan R."/>
            <person name="Reily A."/>
            <person name="Remington K.A."/>
            <person name="Rieger T.T."/>
            <person name="Ritchie M.G."/>
            <person name="Robin C."/>
            <person name="Rogers Y.H."/>
            <person name="Rohde C."/>
            <person name="Rozas J."/>
            <person name="Rubenfield M.J."/>
            <person name="Ruiz A."/>
            <person name="Russo S."/>
            <person name="Salzberg S.L."/>
            <person name="Sanchez-Gracia A."/>
            <person name="Saranga D.J."/>
            <person name="Sato H."/>
            <person name="Schaeffer S.W."/>
            <person name="Schatz M.C."/>
            <person name="Schlenke T."/>
            <person name="Schwartz R."/>
            <person name="Segarra C."/>
            <person name="Singh R.S."/>
            <person name="Sirot L."/>
            <person name="Sirota M."/>
            <person name="Sisneros N.B."/>
            <person name="Smith C.D."/>
            <person name="Smith T.F."/>
            <person name="Spieth J."/>
            <person name="Stage D.E."/>
            <person name="Stark A."/>
            <person name="Stephan W."/>
            <person name="Strausberg R.L."/>
            <person name="Strempel S."/>
            <person name="Sturgill D."/>
            <person name="Sutton G."/>
            <person name="Sutton G.G."/>
            <person name="Tao W."/>
            <person name="Teichmann S."/>
            <person name="Tobari Y.N."/>
            <person name="Tomimura Y."/>
            <person name="Tsolas J.M."/>
            <person name="Valente V.L."/>
            <person name="Venter E."/>
            <person name="Venter J.C."/>
            <person name="Vicario S."/>
            <person name="Vieira F.G."/>
            <person name="Vilella A.J."/>
            <person name="Villasante A."/>
            <person name="Walenz B."/>
            <person name="Wang J."/>
            <person name="Wasserman M."/>
            <person name="Watts T."/>
            <person name="Wilson D."/>
            <person name="Wilson R.K."/>
            <person name="Wing R.A."/>
            <person name="Wolfner M.F."/>
            <person name="Wong A."/>
            <person name="Wong G.K."/>
            <person name="Wu C.I."/>
            <person name="Wu G."/>
            <person name="Yamamoto D."/>
            <person name="Yang H.P."/>
            <person name="Yang S.P."/>
            <person name="Yorke J.A."/>
            <person name="Yoshida K."/>
            <person name="Zdobnov E."/>
            <person name="Zhang P."/>
            <person name="Zhang Y."/>
            <person name="Zimin A.V."/>
            <person name="Baldwin J."/>
            <person name="Abdouelleil A."/>
            <person name="Abdulkadir J."/>
            <person name="Abebe A."/>
            <person name="Abera B."/>
            <person name="Abreu J."/>
            <person name="Acer S.C."/>
            <person name="Aftuck L."/>
            <person name="Alexander A."/>
            <person name="An P."/>
            <person name="Anderson E."/>
            <person name="Anderson S."/>
            <person name="Arachi H."/>
            <person name="Azer M."/>
            <person name="Bachantsang P."/>
            <person name="Barry A."/>
            <person name="Bayul T."/>
            <person name="Berlin A."/>
            <person name="Bessette D."/>
            <person name="Bloom T."/>
            <person name="Blye J."/>
            <person name="Boguslavskiy L."/>
            <person name="Bonnet C."/>
            <person name="Boukhgalter B."/>
            <person name="Bourzgui I."/>
            <person name="Brown A."/>
            <person name="Cahill P."/>
            <person name="Channer S."/>
            <person name="Cheshatsang Y."/>
            <person name="Chuda L."/>
            <person name="Citroen M."/>
            <person name="Collymore A."/>
            <person name="Cooke P."/>
            <person name="Costello M."/>
            <person name="D'Aco K."/>
            <person name="Daza R."/>
            <person name="De Haan G."/>
            <person name="DeGray S."/>
            <person name="DeMaso C."/>
            <person name="Dhargay N."/>
            <person name="Dooley K."/>
            <person name="Dooley E."/>
            <person name="Doricent M."/>
            <person name="Dorje P."/>
            <person name="Dorjee K."/>
            <person name="Dupes A."/>
            <person name="Elong R."/>
            <person name="Falk J."/>
            <person name="Farina A."/>
            <person name="Faro S."/>
            <person name="Ferguson D."/>
            <person name="Fisher S."/>
            <person name="Foley C.D."/>
            <person name="Franke A."/>
            <person name="Friedrich D."/>
            <person name="Gadbois L."/>
            <person name="Gearin G."/>
            <person name="Gearin C.R."/>
            <person name="Giannoukos G."/>
            <person name="Goode T."/>
            <person name="Graham J."/>
            <person name="Grandbois E."/>
            <person name="Grewal S."/>
            <person name="Gyaltsen K."/>
            <person name="Hafez N."/>
            <person name="Hagos B."/>
            <person name="Hall J."/>
            <person name="Henson C."/>
            <person name="Hollinger A."/>
            <person name="Honan T."/>
            <person name="Huard M.D."/>
            <person name="Hughes L."/>
            <person name="Hurhula B."/>
            <person name="Husby M.E."/>
            <person name="Kamat A."/>
            <person name="Kanga B."/>
            <person name="Kashin S."/>
            <person name="Khazanovich D."/>
            <person name="Kisner P."/>
            <person name="Lance K."/>
            <person name="Lara M."/>
            <person name="Lee W."/>
            <person name="Lennon N."/>
            <person name="Letendre F."/>
            <person name="LeVine R."/>
            <person name="Lipovsky A."/>
            <person name="Liu X."/>
            <person name="Liu J."/>
            <person name="Liu S."/>
            <person name="Lokyitsang T."/>
            <person name="Lokyitsang Y."/>
            <person name="Lubonja R."/>
            <person name="Lui A."/>
            <person name="MacDonald P."/>
            <person name="Magnisalis V."/>
            <person name="Maru K."/>
            <person name="Matthews C."/>
            <person name="McCusker W."/>
            <person name="McDonough S."/>
            <person name="Mehta T."/>
            <person name="Meldrim J."/>
            <person name="Meneus L."/>
            <person name="Mihai O."/>
            <person name="Mihalev A."/>
            <person name="Mihova T."/>
            <person name="Mittelman R."/>
            <person name="Mlenga V."/>
            <person name="Montmayeur A."/>
            <person name="Mulrain L."/>
            <person name="Navidi A."/>
            <person name="Naylor J."/>
            <person name="Negash T."/>
            <person name="Nguyen T."/>
            <person name="Nguyen N."/>
            <person name="Nicol R."/>
            <person name="Norbu C."/>
            <person name="Norbu N."/>
            <person name="Novod N."/>
            <person name="O'Neill B."/>
            <person name="Osman S."/>
            <person name="Markiewicz E."/>
            <person name="Oyono O.L."/>
            <person name="Patti C."/>
            <person name="Phunkhang P."/>
            <person name="Pierre F."/>
            <person name="Priest M."/>
            <person name="Raghuraman S."/>
            <person name="Rege F."/>
            <person name="Reyes R."/>
            <person name="Rise C."/>
            <person name="Rogov P."/>
            <person name="Ross K."/>
            <person name="Ryan E."/>
            <person name="Settipalli S."/>
            <person name="Shea T."/>
            <person name="Sherpa N."/>
            <person name="Shi L."/>
            <person name="Shih D."/>
            <person name="Sparrow T."/>
            <person name="Spaulding J."/>
            <person name="Stalker J."/>
            <person name="Stange-Thomann N."/>
            <person name="Stavropoulos S."/>
            <person name="Stone C."/>
            <person name="Strader C."/>
            <person name="Tesfaye S."/>
            <person name="Thomson T."/>
            <person name="Thoulutsang Y."/>
            <person name="Thoulutsang D."/>
            <person name="Topham K."/>
            <person name="Topping I."/>
            <person name="Tsamla T."/>
            <person name="Vassiliev H."/>
            <person name="Vo A."/>
            <person name="Wangchuk T."/>
            <person name="Wangdi T."/>
            <person name="Weiand M."/>
            <person name="Wilkinson J."/>
            <person name="Wilson A."/>
            <person name="Yadav S."/>
            <person name="Young G."/>
            <person name="Yu Q."/>
            <person name="Zembek L."/>
            <person name="Zhong D."/>
            <person name="Zimmer A."/>
            <person name="Zwirko Z."/>
            <person name="Jaffe D.B."/>
            <person name="Alvarez P."/>
            <person name="Brockman W."/>
            <person name="Butler J."/>
            <person name="Chin C."/>
            <person name="Gnerre S."/>
            <person name="Grabherr M."/>
            <person name="Kleber M."/>
            <person name="Mauceli E."/>
            <person name="MacCallum I."/>
        </authorList>
    </citation>
    <scope>NUCLEOTIDE SEQUENCE [LARGE SCALE GENOMIC DNA]</scope>
    <source>
        <strain evidence="3">Tucson 15010-1051.87</strain>
    </source>
</reference>
<dbReference type="InterPro" id="IPR040218">
    <property type="entry name" value="SLC7A6OS"/>
</dbReference>
<dbReference type="PANTHER" id="PTHR31196">
    <property type="entry name" value="RNA POLYMERASE II NUCLEAR LOCALIZATION PROTEIN SLC7A6OS-RELATED"/>
    <property type="match status" value="1"/>
</dbReference>
<evidence type="ECO:0000256" key="1">
    <source>
        <dbReference type="SAM" id="MobiDB-lite"/>
    </source>
</evidence>
<dbReference type="OrthoDB" id="6255506at2759"/>
<gene>
    <name evidence="2" type="primary">Dvir\GJ14672</name>
    <name evidence="2" type="ORF">Dvir_GJ14672</name>
</gene>
<name>A0A0Q9WJJ4_DROVI</name>
<keyword evidence="3" id="KW-1185">Reference proteome</keyword>
<evidence type="ECO:0000313" key="2">
    <source>
        <dbReference type="EMBL" id="KRF81051.1"/>
    </source>
</evidence>
<evidence type="ECO:0000313" key="3">
    <source>
        <dbReference type="Proteomes" id="UP000008792"/>
    </source>
</evidence>
<sequence length="226" mass="26274">MPAVVRIKRRIDEEPHTAFVLNGKRRRLLNDENAPAAATPNVENKEELNQVLLKFAGTLEKQDDSATKQFAAARLNKATAKELVRQTIDPAIASAQRRDKRREEAQQIAREQRYRVVNCLRTTLHDELEQDEEAASGSRGQEQSTAERRQITIVDIESQHTQRAEEEPELSPETAQRQQRPADSDIGYVYDLYVPENELQAQYVDMLDDNYLRLYYPFNYYNNCYW</sequence>
<dbReference type="GO" id="GO:0032502">
    <property type="term" value="P:developmental process"/>
    <property type="evidence" value="ECO:0007669"/>
    <property type="project" value="TreeGrafter"/>
</dbReference>
<dbReference type="AlphaFoldDB" id="A0A0Q9WJJ4"/>